<feature type="transmembrane region" description="Helical" evidence="2">
    <location>
        <begin position="423"/>
        <end position="444"/>
    </location>
</feature>
<comment type="caution">
    <text evidence="4">The sequence shown here is derived from an EMBL/GenBank/DDBJ whole genome shotgun (WGS) entry which is preliminary data.</text>
</comment>
<keyword evidence="2" id="KW-0472">Membrane</keyword>
<keyword evidence="5" id="KW-1185">Reference proteome</keyword>
<gene>
    <name evidence="4" type="ORF">QUF54_06385</name>
</gene>
<dbReference type="SMART" id="SM01080">
    <property type="entry name" value="CHASE2"/>
    <property type="match status" value="1"/>
</dbReference>
<feature type="compositionally biased region" description="Polar residues" evidence="1">
    <location>
        <begin position="564"/>
        <end position="589"/>
    </location>
</feature>
<keyword evidence="2" id="KW-0812">Transmembrane</keyword>
<evidence type="ECO:0000313" key="4">
    <source>
        <dbReference type="EMBL" id="MDM8562963.1"/>
    </source>
</evidence>
<evidence type="ECO:0000256" key="2">
    <source>
        <dbReference type="SAM" id="Phobius"/>
    </source>
</evidence>
<proteinExistence type="predicted"/>
<name>A0ABT7VTT2_9GAMM</name>
<sequence length="589" mass="66501">LMTNIAIGLIVLVFLTFFQKYPWMMDAEDANLDFAMQVRQDTIPPAKEKGIPPFVFLDIDEQTHKMWGEPLFTPRDKVKQLIDFAVKGGARLVIVDVDLSQKTPIEGLPLDGLQQHPYDQELQEYIAGYKNQCEKSTGCPSIILARVFRPLSGLVEEDEKFSDWFRPEPEPIRKARTGFLEEAVKNSAPYVQWASPLFLQSSFDNVVRRWWLWQPICTEEKPEVIPSIQLLAAAMIRLETPQQAQDKIKTELSRFKPELCTDNYIPLSESSKPIKIAEGLEITEGMHGIRQRILYNMPWNPPQNIGDGKFTVRYFLQDYDEETQEREVILTVFSAQPYLDSPQANAAGVLKDKIVLIGGSYSNGGDLHATPLETMPGGLIIINAIHTLLQHGEIEPLSGWDNLWLTALFILIVSLIFSLSNSFWIVILSGTVVVGLIPVSVLLLGEGVWVNFALPLLAVHVHQIAANYQQMSKELEEPQQKASSSVKLAREIEQSLIRTLSKQIHEQVNEVLMNNLSKTMEQSKQLEKELTTVKIPPTLKMSSTTPNSEEVSKQQQDEAIVVDKQTTLEPSNKITQNSEEVSKQQQDTT</sequence>
<feature type="domain" description="CHASE2" evidence="3">
    <location>
        <begin position="24"/>
        <end position="417"/>
    </location>
</feature>
<accession>A0ABT7VTT2</accession>
<feature type="transmembrane region" description="Helical" evidence="2">
    <location>
        <begin position="399"/>
        <end position="417"/>
    </location>
</feature>
<keyword evidence="2" id="KW-1133">Transmembrane helix</keyword>
<dbReference type="InterPro" id="IPR007890">
    <property type="entry name" value="CHASE2"/>
</dbReference>
<organism evidence="4 5">
    <name type="scientific">Candidatus Marithioploca araucensis</name>
    <dbReference type="NCBI Taxonomy" id="70273"/>
    <lineage>
        <taxon>Bacteria</taxon>
        <taxon>Pseudomonadati</taxon>
        <taxon>Pseudomonadota</taxon>
        <taxon>Gammaproteobacteria</taxon>
        <taxon>Thiotrichales</taxon>
        <taxon>Thiotrichaceae</taxon>
        <taxon>Candidatus Marithioploca</taxon>
    </lineage>
</organism>
<evidence type="ECO:0000256" key="1">
    <source>
        <dbReference type="SAM" id="MobiDB-lite"/>
    </source>
</evidence>
<dbReference type="Pfam" id="PF05226">
    <property type="entry name" value="CHASE2"/>
    <property type="match status" value="1"/>
</dbReference>
<feature type="region of interest" description="Disordered" evidence="1">
    <location>
        <begin position="523"/>
        <end position="589"/>
    </location>
</feature>
<feature type="non-terminal residue" evidence="4">
    <location>
        <position position="1"/>
    </location>
</feature>
<evidence type="ECO:0000259" key="3">
    <source>
        <dbReference type="SMART" id="SM01080"/>
    </source>
</evidence>
<evidence type="ECO:0000313" key="5">
    <source>
        <dbReference type="Proteomes" id="UP001171945"/>
    </source>
</evidence>
<feature type="compositionally biased region" description="Polar residues" evidence="1">
    <location>
        <begin position="540"/>
        <end position="549"/>
    </location>
</feature>
<protein>
    <submittedName>
        <fullName evidence="4">CHASE2 domain-containing protein</fullName>
    </submittedName>
</protein>
<dbReference type="EMBL" id="JAUCGM010000376">
    <property type="protein sequence ID" value="MDM8562963.1"/>
    <property type="molecule type" value="Genomic_DNA"/>
</dbReference>
<dbReference type="Proteomes" id="UP001171945">
    <property type="component" value="Unassembled WGS sequence"/>
</dbReference>
<reference evidence="4" key="1">
    <citation type="submission" date="2023-06" db="EMBL/GenBank/DDBJ databases">
        <title>Uncultivated large filamentous bacteria from sulfidic sediments reveal new species and different genomic features in energy metabolism and defense.</title>
        <authorList>
            <person name="Fonseca A."/>
        </authorList>
    </citation>
    <scope>NUCLEOTIDE SEQUENCE</scope>
    <source>
        <strain evidence="4">HSG4</strain>
    </source>
</reference>